<dbReference type="AlphaFoldDB" id="A0A1A7BK82"/>
<accession>A0A1A7BK82</accession>
<organism evidence="2 3">
    <name type="scientific">Erythrobacter dokdonensis DSW-74</name>
    <dbReference type="NCBI Taxonomy" id="1300349"/>
    <lineage>
        <taxon>Bacteria</taxon>
        <taxon>Pseudomonadati</taxon>
        <taxon>Pseudomonadota</taxon>
        <taxon>Alphaproteobacteria</taxon>
        <taxon>Sphingomonadales</taxon>
        <taxon>Erythrobacteraceae</taxon>
        <taxon>Erythrobacter/Porphyrobacter group</taxon>
        <taxon>Erythrobacter</taxon>
    </lineage>
</organism>
<dbReference type="PROSITE" id="PS51257">
    <property type="entry name" value="PROKAR_LIPOPROTEIN"/>
    <property type="match status" value="1"/>
</dbReference>
<proteinExistence type="predicted"/>
<evidence type="ECO:0000313" key="3">
    <source>
        <dbReference type="Proteomes" id="UP000092484"/>
    </source>
</evidence>
<feature type="compositionally biased region" description="Basic and acidic residues" evidence="1">
    <location>
        <begin position="90"/>
        <end position="102"/>
    </location>
</feature>
<feature type="compositionally biased region" description="Pro residues" evidence="1">
    <location>
        <begin position="103"/>
        <end position="116"/>
    </location>
</feature>
<evidence type="ECO:0000256" key="1">
    <source>
        <dbReference type="SAM" id="MobiDB-lite"/>
    </source>
</evidence>
<reference evidence="2 3" key="1">
    <citation type="submission" date="2016-06" db="EMBL/GenBank/DDBJ databases">
        <title>Genome sequence of Porphyrobacter dokdonensis DSW-74.</title>
        <authorList>
            <person name="Kim J.F."/>
            <person name="Song J.Y."/>
        </authorList>
    </citation>
    <scope>NUCLEOTIDE SEQUENCE [LARGE SCALE GENOMIC DNA]</scope>
    <source>
        <strain evidence="2 3">DSW-74</strain>
    </source>
</reference>
<evidence type="ECO:0000313" key="2">
    <source>
        <dbReference type="EMBL" id="OBV11887.1"/>
    </source>
</evidence>
<protein>
    <submittedName>
        <fullName evidence="2">Chorismate mutase</fullName>
    </submittedName>
</protein>
<keyword evidence="3" id="KW-1185">Reference proteome</keyword>
<dbReference type="Proteomes" id="UP000092484">
    <property type="component" value="Unassembled WGS sequence"/>
</dbReference>
<dbReference type="EMBL" id="LZYB01000001">
    <property type="protein sequence ID" value="OBV11887.1"/>
    <property type="molecule type" value="Genomic_DNA"/>
</dbReference>
<feature type="region of interest" description="Disordered" evidence="1">
    <location>
        <begin position="90"/>
        <end position="126"/>
    </location>
</feature>
<comment type="caution">
    <text evidence="2">The sequence shown here is derived from an EMBL/GenBank/DDBJ whole genome shotgun (WGS) entry which is preliminary data.</text>
</comment>
<sequence>MFIARRTVLAIALALGGCATDAGLEDQRTVFTNPLGPPEVDRRGIGPQCDVDFGRDATCLGTPLIYPGRGRHVLLGNGETIRLTRAQRRILRERGELLERPRTPAPPPPPPPPEPDPATAGEHEAP</sequence>
<gene>
    <name evidence="2" type="ORF">I603_0018</name>
</gene>
<name>A0A1A7BK82_9SPHN</name>
<dbReference type="RefSeq" id="WP_068861802.1">
    <property type="nucleotide sequence ID" value="NZ_LZYB01000001.1"/>
</dbReference>